<gene>
    <name evidence="10" type="ORF">SAMN05192580_3807</name>
</gene>
<dbReference type="Pfam" id="PF22692">
    <property type="entry name" value="LlgE_F_G_D1"/>
    <property type="match status" value="1"/>
</dbReference>
<dbReference type="Pfam" id="PF06429">
    <property type="entry name" value="Flg_bbr_C"/>
    <property type="match status" value="1"/>
</dbReference>
<dbReference type="AlphaFoldDB" id="A0A1I6MAP8"/>
<dbReference type="NCBIfam" id="NF009280">
    <property type="entry name" value="PRK12640.1"/>
    <property type="match status" value="1"/>
</dbReference>
<evidence type="ECO:0000313" key="10">
    <source>
        <dbReference type="EMBL" id="SFS12789.1"/>
    </source>
</evidence>
<comment type="subunit">
    <text evidence="4 6">The basal body constitutes a major portion of the flagellar organelle and consists of five rings (E,L,P,S, and M) mounted on a central rod. The rod consists of about 26 subunits of FlgG in the distal portion, and FlgB, FlgC and FlgF are thought to build up the proximal portion of the rod with about 6 subunits each.</text>
</comment>
<dbReference type="STRING" id="1166337.SAMN05192580_3807"/>
<evidence type="ECO:0000256" key="3">
    <source>
        <dbReference type="ARBA" id="ARBA00023143"/>
    </source>
</evidence>
<feature type="domain" description="Flagellar basal-body/hook protein C-terminal" evidence="8">
    <location>
        <begin position="203"/>
        <end position="243"/>
    </location>
</feature>
<dbReference type="InterPro" id="IPR053967">
    <property type="entry name" value="LlgE_F_G-like_D1"/>
</dbReference>
<dbReference type="InterPro" id="IPR037925">
    <property type="entry name" value="FlgE/F/G-like"/>
</dbReference>
<evidence type="ECO:0000256" key="6">
    <source>
        <dbReference type="RuleBase" id="RU362116"/>
    </source>
</evidence>
<protein>
    <recommendedName>
        <fullName evidence="5 6">Flagellar basal-body rod protein FlgF</fullName>
    </recommendedName>
</protein>
<proteinExistence type="inferred from homology"/>
<comment type="subcellular location">
    <subcellularLocation>
        <location evidence="1 6">Bacterial flagellum basal body</location>
    </subcellularLocation>
</comment>
<dbReference type="Pfam" id="PF00460">
    <property type="entry name" value="Flg_bb_rod"/>
    <property type="match status" value="1"/>
</dbReference>
<evidence type="ECO:0000259" key="9">
    <source>
        <dbReference type="Pfam" id="PF22692"/>
    </source>
</evidence>
<dbReference type="InterPro" id="IPR001444">
    <property type="entry name" value="Flag_bb_rod_N"/>
</dbReference>
<accession>A0A1I6MAP8</accession>
<dbReference type="InterPro" id="IPR020013">
    <property type="entry name" value="Flagellar_FlgE/F/G"/>
</dbReference>
<dbReference type="RefSeq" id="WP_093317190.1">
    <property type="nucleotide sequence ID" value="NZ_FOZG01000003.1"/>
</dbReference>
<evidence type="ECO:0000256" key="2">
    <source>
        <dbReference type="ARBA" id="ARBA00009677"/>
    </source>
</evidence>
<evidence type="ECO:0000256" key="4">
    <source>
        <dbReference type="ARBA" id="ARBA00038560"/>
    </source>
</evidence>
<dbReference type="PANTHER" id="PTHR30435">
    <property type="entry name" value="FLAGELLAR PROTEIN"/>
    <property type="match status" value="1"/>
</dbReference>
<evidence type="ECO:0000259" key="8">
    <source>
        <dbReference type="Pfam" id="PF06429"/>
    </source>
</evidence>
<keyword evidence="3 6" id="KW-0975">Bacterial flagellum</keyword>
<organism evidence="10 11">
    <name type="scientific">Sphingomonas jatrophae</name>
    <dbReference type="NCBI Taxonomy" id="1166337"/>
    <lineage>
        <taxon>Bacteria</taxon>
        <taxon>Pseudomonadati</taxon>
        <taxon>Pseudomonadota</taxon>
        <taxon>Alphaproteobacteria</taxon>
        <taxon>Sphingomonadales</taxon>
        <taxon>Sphingomonadaceae</taxon>
        <taxon>Sphingomonas</taxon>
    </lineage>
</organism>
<dbReference type="EMBL" id="FOZG01000003">
    <property type="protein sequence ID" value="SFS12789.1"/>
    <property type="molecule type" value="Genomic_DNA"/>
</dbReference>
<dbReference type="InterPro" id="IPR010930">
    <property type="entry name" value="Flg_bb/hook_C_dom"/>
</dbReference>
<dbReference type="NCBIfam" id="TIGR03506">
    <property type="entry name" value="FlgEFG_subfam"/>
    <property type="match status" value="1"/>
</dbReference>
<keyword evidence="10" id="KW-0966">Cell projection</keyword>
<feature type="domain" description="Flagellar basal body rod protein N-terminal" evidence="7">
    <location>
        <begin position="5"/>
        <end position="35"/>
    </location>
</feature>
<comment type="similarity">
    <text evidence="2 6">Belongs to the flagella basal body rod proteins family.</text>
</comment>
<feature type="domain" description="Flagellar hook protein FlgE/F/G-like D1" evidence="9">
    <location>
        <begin position="90"/>
        <end position="147"/>
    </location>
</feature>
<evidence type="ECO:0000313" key="11">
    <source>
        <dbReference type="Proteomes" id="UP000198824"/>
    </source>
</evidence>
<dbReference type="GO" id="GO:0071978">
    <property type="term" value="P:bacterial-type flagellum-dependent swarming motility"/>
    <property type="evidence" value="ECO:0007669"/>
    <property type="project" value="TreeGrafter"/>
</dbReference>
<dbReference type="PANTHER" id="PTHR30435:SF18">
    <property type="entry name" value="FLAGELLAR BASAL-BODY ROD PROTEIN FLGF"/>
    <property type="match status" value="1"/>
</dbReference>
<dbReference type="GO" id="GO:0030694">
    <property type="term" value="C:bacterial-type flagellum basal body, rod"/>
    <property type="evidence" value="ECO:0007669"/>
    <property type="project" value="UniProtKB-UniRule"/>
</dbReference>
<sequence length="249" mass="25991">MDRVMYSSLSAMRSLMARQTAVANNLANAATPGFRADMEAQQALWVRGGASGMDSRAYAGEQVHGADMTEGAMNATGRPLDVAFGEGQLLAVQGPDGQEAYTRRGDLQQTDSGLLTTGDGKPVLGEGGPIMLPPADKIMIAKDGTINIVPAGQDPSLPPVMVDRLKVVGTAGVKIAKGEDGLFHAAEGGTLPASPEPKVTAETLEASNVNTAQALVQMIDAARSWEAQVKMMQEAKQIDVSAAELMKLD</sequence>
<evidence type="ECO:0000256" key="5">
    <source>
        <dbReference type="ARBA" id="ARBA00040228"/>
    </source>
</evidence>
<dbReference type="OrthoDB" id="9804559at2"/>
<dbReference type="SUPFAM" id="SSF117143">
    <property type="entry name" value="Flagellar hook protein flgE"/>
    <property type="match status" value="1"/>
</dbReference>
<evidence type="ECO:0000259" key="7">
    <source>
        <dbReference type="Pfam" id="PF00460"/>
    </source>
</evidence>
<dbReference type="Proteomes" id="UP000198824">
    <property type="component" value="Unassembled WGS sequence"/>
</dbReference>
<reference evidence="10 11" key="1">
    <citation type="submission" date="2016-10" db="EMBL/GenBank/DDBJ databases">
        <authorList>
            <person name="de Groot N.N."/>
        </authorList>
    </citation>
    <scope>NUCLEOTIDE SEQUENCE [LARGE SCALE GENOMIC DNA]</scope>
    <source>
        <strain evidence="10 11">S5-249</strain>
    </source>
</reference>
<keyword evidence="11" id="KW-1185">Reference proteome</keyword>
<evidence type="ECO:0000256" key="1">
    <source>
        <dbReference type="ARBA" id="ARBA00004117"/>
    </source>
</evidence>
<keyword evidence="10" id="KW-0969">Cilium</keyword>
<keyword evidence="10" id="KW-0282">Flagellum</keyword>
<name>A0A1I6MAP8_9SPHN</name>